<sequence length="130" mass="14814">MAEELEELRQQLSQLSAVTPPVTVVVQTEHRLRSSNGVDEDAHGWCKDAEAALRTRNGVSVTPVPHWDIMLRDQLAEPLLRWELKKRTEANQTRHLPRSGTWLVGGQLKQTYENVKCAQHRRKPLSSNNS</sequence>
<organism evidence="1 2">
    <name type="scientific">Ridgeia piscesae</name>
    <name type="common">Tubeworm</name>
    <dbReference type="NCBI Taxonomy" id="27915"/>
    <lineage>
        <taxon>Eukaryota</taxon>
        <taxon>Metazoa</taxon>
        <taxon>Spiralia</taxon>
        <taxon>Lophotrochozoa</taxon>
        <taxon>Annelida</taxon>
        <taxon>Polychaeta</taxon>
        <taxon>Sedentaria</taxon>
        <taxon>Canalipalpata</taxon>
        <taxon>Sabellida</taxon>
        <taxon>Siboglinidae</taxon>
        <taxon>Ridgeia</taxon>
    </lineage>
</organism>
<dbReference type="AlphaFoldDB" id="A0AAD9JRB0"/>
<comment type="caution">
    <text evidence="1">The sequence shown here is derived from an EMBL/GenBank/DDBJ whole genome shotgun (WGS) entry which is preliminary data.</text>
</comment>
<dbReference type="EMBL" id="JAODUO010001849">
    <property type="protein sequence ID" value="KAK2157771.1"/>
    <property type="molecule type" value="Genomic_DNA"/>
</dbReference>
<protein>
    <submittedName>
        <fullName evidence="1">Uncharacterized protein</fullName>
    </submittedName>
</protein>
<accession>A0AAD9JRB0</accession>
<evidence type="ECO:0000313" key="2">
    <source>
        <dbReference type="Proteomes" id="UP001209878"/>
    </source>
</evidence>
<dbReference type="Proteomes" id="UP001209878">
    <property type="component" value="Unassembled WGS sequence"/>
</dbReference>
<keyword evidence="2" id="KW-1185">Reference proteome</keyword>
<name>A0AAD9JRB0_RIDPI</name>
<evidence type="ECO:0000313" key="1">
    <source>
        <dbReference type="EMBL" id="KAK2157771.1"/>
    </source>
</evidence>
<gene>
    <name evidence="1" type="ORF">NP493_1851g00034</name>
</gene>
<proteinExistence type="predicted"/>
<reference evidence="1" key="1">
    <citation type="journal article" date="2023" name="Mol. Biol. Evol.">
        <title>Third-Generation Sequencing Reveals the Adaptive Role of the Epigenome in Three Deep-Sea Polychaetes.</title>
        <authorList>
            <person name="Perez M."/>
            <person name="Aroh O."/>
            <person name="Sun Y."/>
            <person name="Lan Y."/>
            <person name="Juniper S.K."/>
            <person name="Young C.R."/>
            <person name="Angers B."/>
            <person name="Qian P.Y."/>
        </authorList>
    </citation>
    <scope>NUCLEOTIDE SEQUENCE</scope>
    <source>
        <strain evidence="1">R07B-5</strain>
    </source>
</reference>